<proteinExistence type="predicted"/>
<protein>
    <submittedName>
        <fullName evidence="1">Uncharacterized protein</fullName>
    </submittedName>
</protein>
<keyword evidence="2" id="KW-1185">Reference proteome</keyword>
<name>A0A329SHV6_9STRA</name>
<dbReference type="AlphaFoldDB" id="A0A329SHV6"/>
<evidence type="ECO:0000313" key="2">
    <source>
        <dbReference type="Proteomes" id="UP000251314"/>
    </source>
</evidence>
<sequence>MKQHSCQKASTKVLTAKGSTNVWSKETRPTFHMTVLAAVSAAGASIPPLIIVPGKRIYKSDKAALSIEGARVTGAPKGFSNGGIFRLWLGMFAAEATKLNLQFPIVLVLDNSSTHLDLCTCCVSFNIEVPSLNCNSDIIYFGGYDMIESISAAFDMEILLLALPPYATHMYQLLDVAVFRPFNPAVKDALQLKLLNTADMQLPKKDAISIACLAYRSAIIERPDNATNGFKSTGLFPPSMVHMTKRLAVYSSGGAKGTIGTGAWLKRQCEVVQLEARDELLTLPPAPGKKARLTVDIVGELVANEALD</sequence>
<reference evidence="1 2" key="1">
    <citation type="submission" date="2018-01" db="EMBL/GenBank/DDBJ databases">
        <title>Draft genome of the strawberry crown rot pathogen Phytophthora cactorum.</title>
        <authorList>
            <person name="Armitage A.D."/>
            <person name="Lysoe E."/>
            <person name="Nellist C.F."/>
            <person name="Harrison R.J."/>
            <person name="Brurberg M.B."/>
        </authorList>
    </citation>
    <scope>NUCLEOTIDE SEQUENCE [LARGE SCALE GENOMIC DNA]</scope>
    <source>
        <strain evidence="1 2">10300</strain>
    </source>
</reference>
<evidence type="ECO:0000313" key="1">
    <source>
        <dbReference type="EMBL" id="RAW36319.1"/>
    </source>
</evidence>
<organism evidence="1 2">
    <name type="scientific">Phytophthora cactorum</name>
    <dbReference type="NCBI Taxonomy" id="29920"/>
    <lineage>
        <taxon>Eukaryota</taxon>
        <taxon>Sar</taxon>
        <taxon>Stramenopiles</taxon>
        <taxon>Oomycota</taxon>
        <taxon>Peronosporomycetes</taxon>
        <taxon>Peronosporales</taxon>
        <taxon>Peronosporaceae</taxon>
        <taxon>Phytophthora</taxon>
    </lineage>
</organism>
<accession>A0A329SHV6</accession>
<dbReference type="OrthoDB" id="78733at2759"/>
<gene>
    <name evidence="1" type="ORF">PC110_g7385</name>
</gene>
<comment type="caution">
    <text evidence="1">The sequence shown here is derived from an EMBL/GenBank/DDBJ whole genome shotgun (WGS) entry which is preliminary data.</text>
</comment>
<dbReference type="Proteomes" id="UP000251314">
    <property type="component" value="Unassembled WGS sequence"/>
</dbReference>
<dbReference type="EMBL" id="MJFZ01000142">
    <property type="protein sequence ID" value="RAW36319.1"/>
    <property type="molecule type" value="Genomic_DNA"/>
</dbReference>
<dbReference type="VEuPathDB" id="FungiDB:PC110_g7385"/>